<dbReference type="Gene3D" id="3.40.50.1700">
    <property type="entry name" value="Glycoside hydrolase family 3 C-terminal domain"/>
    <property type="match status" value="1"/>
</dbReference>
<evidence type="ECO:0000256" key="4">
    <source>
        <dbReference type="ARBA" id="ARBA00022801"/>
    </source>
</evidence>
<protein>
    <recommendedName>
        <fullName evidence="3">beta-N-acetylhexosaminidase</fullName>
        <ecNumber evidence="3">3.2.1.52</ecNumber>
    </recommendedName>
</protein>
<dbReference type="InterPro" id="IPR036962">
    <property type="entry name" value="Glyco_hydro_3_N_sf"/>
</dbReference>
<dbReference type="Pfam" id="PF01915">
    <property type="entry name" value="Glyco_hydro_3_C"/>
    <property type="match status" value="1"/>
</dbReference>
<dbReference type="EMBL" id="MKQR01000028">
    <property type="protein sequence ID" value="OLR89719.1"/>
    <property type="molecule type" value="Genomic_DNA"/>
</dbReference>
<dbReference type="FunFam" id="3.20.20.300:FF:000014">
    <property type="entry name" value="Beta-hexosaminidase, lipoprotein"/>
    <property type="match status" value="1"/>
</dbReference>
<feature type="signal peptide" evidence="7">
    <location>
        <begin position="1"/>
        <end position="38"/>
    </location>
</feature>
<dbReference type="Gene3D" id="3.20.20.300">
    <property type="entry name" value="Glycoside hydrolase, family 3, N-terminal domain"/>
    <property type="match status" value="1"/>
</dbReference>
<dbReference type="SUPFAM" id="SSF51445">
    <property type="entry name" value="(Trans)glycosidases"/>
    <property type="match status" value="1"/>
</dbReference>
<dbReference type="PANTHER" id="PTHR30480:SF13">
    <property type="entry name" value="BETA-HEXOSAMINIDASE"/>
    <property type="match status" value="1"/>
</dbReference>
<reference evidence="10 11" key="1">
    <citation type="submission" date="2016-10" db="EMBL/GenBank/DDBJ databases">
        <title>The Draft Genome Sequence of Actinokineospora bangkokensis 44EHWT reveals the biosynthetic pathway of antifungal compounds Thailandins with unusual extender unit butylmalonyl-CoA.</title>
        <authorList>
            <person name="Greule A."/>
            <person name="Intra B."/>
            <person name="Flemming S."/>
            <person name="Rommel M.G."/>
            <person name="Panbangred W."/>
            <person name="Bechthold A."/>
        </authorList>
    </citation>
    <scope>NUCLEOTIDE SEQUENCE [LARGE SCALE GENOMIC DNA]</scope>
    <source>
        <strain evidence="10 11">44EHW</strain>
    </source>
</reference>
<comment type="similarity">
    <text evidence="2 6">Belongs to the glycosyl hydrolase 3 family.</text>
</comment>
<gene>
    <name evidence="10" type="ORF">BJP25_01410</name>
</gene>
<evidence type="ECO:0000313" key="11">
    <source>
        <dbReference type="Proteomes" id="UP000186040"/>
    </source>
</evidence>
<evidence type="ECO:0000256" key="3">
    <source>
        <dbReference type="ARBA" id="ARBA00012663"/>
    </source>
</evidence>
<evidence type="ECO:0000256" key="5">
    <source>
        <dbReference type="ARBA" id="ARBA00023295"/>
    </source>
</evidence>
<comment type="caution">
    <text evidence="10">The sequence shown here is derived from an EMBL/GenBank/DDBJ whole genome shotgun (WGS) entry which is preliminary data.</text>
</comment>
<dbReference type="PANTHER" id="PTHR30480">
    <property type="entry name" value="BETA-HEXOSAMINIDASE-RELATED"/>
    <property type="match status" value="1"/>
</dbReference>
<evidence type="ECO:0000256" key="6">
    <source>
        <dbReference type="RuleBase" id="RU361161"/>
    </source>
</evidence>
<evidence type="ECO:0000313" key="10">
    <source>
        <dbReference type="EMBL" id="OLR89719.1"/>
    </source>
</evidence>
<dbReference type="AlphaFoldDB" id="A0A1Q9LCH9"/>
<dbReference type="EC" id="3.2.1.52" evidence="3"/>
<dbReference type="GO" id="GO:0005975">
    <property type="term" value="P:carbohydrate metabolic process"/>
    <property type="evidence" value="ECO:0007669"/>
    <property type="project" value="InterPro"/>
</dbReference>
<dbReference type="SUPFAM" id="SSF52279">
    <property type="entry name" value="Beta-D-glucan exohydrolase, C-terminal domain"/>
    <property type="match status" value="1"/>
</dbReference>
<evidence type="ECO:0000259" key="8">
    <source>
        <dbReference type="Pfam" id="PF00933"/>
    </source>
</evidence>
<evidence type="ECO:0000256" key="2">
    <source>
        <dbReference type="ARBA" id="ARBA00005336"/>
    </source>
</evidence>
<dbReference type="InterPro" id="IPR019800">
    <property type="entry name" value="Glyco_hydro_3_AS"/>
</dbReference>
<dbReference type="InterPro" id="IPR050226">
    <property type="entry name" value="NagZ_Beta-hexosaminidase"/>
</dbReference>
<dbReference type="STRING" id="1193682.BJP25_01410"/>
<dbReference type="PROSITE" id="PS00775">
    <property type="entry name" value="GLYCOSYL_HYDROL_F3"/>
    <property type="match status" value="1"/>
</dbReference>
<dbReference type="Proteomes" id="UP000186040">
    <property type="component" value="Unassembled WGS sequence"/>
</dbReference>
<name>A0A1Q9LCH9_9PSEU</name>
<dbReference type="GO" id="GO:0009254">
    <property type="term" value="P:peptidoglycan turnover"/>
    <property type="evidence" value="ECO:0007669"/>
    <property type="project" value="TreeGrafter"/>
</dbReference>
<evidence type="ECO:0000256" key="7">
    <source>
        <dbReference type="SAM" id="SignalP"/>
    </source>
</evidence>
<keyword evidence="5 6" id="KW-0326">Glycosidase</keyword>
<evidence type="ECO:0000259" key="9">
    <source>
        <dbReference type="Pfam" id="PF01915"/>
    </source>
</evidence>
<feature type="domain" description="Glycoside hydrolase family 3 C-terminal" evidence="9">
    <location>
        <begin position="455"/>
        <end position="624"/>
    </location>
</feature>
<feature type="domain" description="Glycoside hydrolase family 3 N-terminal" evidence="8">
    <location>
        <begin position="73"/>
        <end position="415"/>
    </location>
</feature>
<dbReference type="Pfam" id="PF00933">
    <property type="entry name" value="Glyco_hydro_3"/>
    <property type="match status" value="1"/>
</dbReference>
<accession>A0A1Q9LCH9</accession>
<comment type="catalytic activity">
    <reaction evidence="1">
        <text>Hydrolysis of terminal non-reducing N-acetyl-D-hexosamine residues in N-acetyl-beta-D-hexosaminides.</text>
        <dbReference type="EC" id="3.2.1.52"/>
    </reaction>
</comment>
<dbReference type="GO" id="GO:0004563">
    <property type="term" value="F:beta-N-acetylhexosaminidase activity"/>
    <property type="evidence" value="ECO:0007669"/>
    <property type="project" value="UniProtKB-EC"/>
</dbReference>
<organism evidence="10 11">
    <name type="scientific">Actinokineospora bangkokensis</name>
    <dbReference type="NCBI Taxonomy" id="1193682"/>
    <lineage>
        <taxon>Bacteria</taxon>
        <taxon>Bacillati</taxon>
        <taxon>Actinomycetota</taxon>
        <taxon>Actinomycetes</taxon>
        <taxon>Pseudonocardiales</taxon>
        <taxon>Pseudonocardiaceae</taxon>
        <taxon>Actinokineospora</taxon>
    </lineage>
</organism>
<evidence type="ECO:0000256" key="1">
    <source>
        <dbReference type="ARBA" id="ARBA00001231"/>
    </source>
</evidence>
<dbReference type="InterPro" id="IPR017853">
    <property type="entry name" value="GH"/>
</dbReference>
<proteinExistence type="inferred from homology"/>
<keyword evidence="4 6" id="KW-0378">Hydrolase</keyword>
<sequence length="626" mass="65811">MFLVNKFQLTQEAVVPVHRSVRRALTASAATLTAAALAAPTSSAAAPEPPTQVTDAEQTAQVSWTEAVLRRMTLEQKVGQLFVATVWGKSADEVNATNRAHYGVDTAAEVVRRYQVGGVIYFNNSGTDNVDNPRQLAAFSNGLQRAALTSAPHLPLVVSIDQEGGNVTRVEAPATEFPSSMAVGAGRSTADARTLAAVNGHELRAMGINQDFAPVADVNSNPQNPVIGARSFGARPDLASALVGAEVRGYQASGKPTETVSSAAKHFPGHGDAATDSHTGLPVINRTAEQWRAVDLPPFRAAVDAGIDVIMTAHIQFPSLDPSGVPATLSKPIITDLLRGELGYRGVVVTDSLGMQGVREMFGDAEIPVRALEAGVDQLLMPVDLGLAQRSVLDAVRSGRLTEQRIDESVRRVLALKWKRGILAKPFVDERAVDRRVGIPTNKAAIQRLTDKTTTVLRNDAGLLPLRAKPQKVLVAGIGDTVTPANSPANLAASIAARGVQATPLATGLKPNATTIAGAVSAAQSHDAVVVLTNNLAGNPDQRALLTALLGTGKPVIAVAAQVPYDAGFVDAPTWVATYSWRAVSLESLTKVLFGEVSPRGKLPVDVPDGANPSVVRYAFDHGLTW</sequence>
<dbReference type="InterPro" id="IPR002772">
    <property type="entry name" value="Glyco_hydro_3_C"/>
</dbReference>
<dbReference type="InterPro" id="IPR001764">
    <property type="entry name" value="Glyco_hydro_3_N"/>
</dbReference>
<keyword evidence="7" id="KW-0732">Signal</keyword>
<keyword evidence="11" id="KW-1185">Reference proteome</keyword>
<dbReference type="InterPro" id="IPR036881">
    <property type="entry name" value="Glyco_hydro_3_C_sf"/>
</dbReference>
<feature type="chain" id="PRO_5039639233" description="beta-N-acetylhexosaminidase" evidence="7">
    <location>
        <begin position="39"/>
        <end position="626"/>
    </location>
</feature>